<dbReference type="Proteomes" id="UP000015105">
    <property type="component" value="Chromosome 5D"/>
</dbReference>
<reference evidence="2" key="2">
    <citation type="journal article" date="2017" name="Nat. Plants">
        <title>The Aegilops tauschii genome reveals multiple impacts of transposons.</title>
        <authorList>
            <person name="Zhao G."/>
            <person name="Zou C."/>
            <person name="Li K."/>
            <person name="Wang K."/>
            <person name="Li T."/>
            <person name="Gao L."/>
            <person name="Zhang X."/>
            <person name="Wang H."/>
            <person name="Yang Z."/>
            <person name="Liu X."/>
            <person name="Jiang W."/>
            <person name="Mao L."/>
            <person name="Kong X."/>
            <person name="Jiao Y."/>
            <person name="Jia J."/>
        </authorList>
    </citation>
    <scope>NUCLEOTIDE SEQUENCE [LARGE SCALE GENOMIC DNA]</scope>
    <source>
        <strain evidence="2">cv. AL8/78</strain>
    </source>
</reference>
<reference evidence="1" key="5">
    <citation type="journal article" date="2021" name="G3 (Bethesda)">
        <title>Aegilops tauschii genome assembly Aet v5.0 features greater sequence contiguity and improved annotation.</title>
        <authorList>
            <person name="Wang L."/>
            <person name="Zhu T."/>
            <person name="Rodriguez J.C."/>
            <person name="Deal K.R."/>
            <person name="Dubcovsky J."/>
            <person name="McGuire P.E."/>
            <person name="Lux T."/>
            <person name="Spannagl M."/>
            <person name="Mayer K.F.X."/>
            <person name="Baldrich P."/>
            <person name="Meyers B.C."/>
            <person name="Huo N."/>
            <person name="Gu Y.Q."/>
            <person name="Zhou H."/>
            <person name="Devos K.M."/>
            <person name="Bennetzen J.L."/>
            <person name="Unver T."/>
            <person name="Budak H."/>
            <person name="Gulick P.J."/>
            <person name="Galiba G."/>
            <person name="Kalapos B."/>
            <person name="Nelson D.R."/>
            <person name="Li P."/>
            <person name="You F.M."/>
            <person name="Luo M.C."/>
            <person name="Dvorak J."/>
        </authorList>
    </citation>
    <scope>NUCLEOTIDE SEQUENCE [LARGE SCALE GENOMIC DNA]</scope>
    <source>
        <strain evidence="1">cv. AL8/78</strain>
    </source>
</reference>
<reference evidence="1" key="4">
    <citation type="submission" date="2019-03" db="UniProtKB">
        <authorList>
            <consortium name="EnsemblPlants"/>
        </authorList>
    </citation>
    <scope>IDENTIFICATION</scope>
</reference>
<dbReference type="EnsemblPlants" id="AET5Gv20639100.1">
    <property type="protein sequence ID" value="AET5Gv20639100.1"/>
    <property type="gene ID" value="AET5Gv20639100"/>
</dbReference>
<evidence type="ECO:0000313" key="1">
    <source>
        <dbReference type="EnsemblPlants" id="AET5Gv20639100.1"/>
    </source>
</evidence>
<protein>
    <submittedName>
        <fullName evidence="1">Uncharacterized protein</fullName>
    </submittedName>
</protein>
<sequence>MLAVRCGGSGGGGCGGAYLTAQRTTAARSGAFNGRSALLAAGTGARELSLRVSLSPNSHPHRVGASCPWPVALPLQRCSPCPSPDLEVPRVSKKKTRNEEWEALKTEFGRMFRPQLRNLGELFSLRRVYDIEDYQLGILFGAFLGCVGCYQLWKTAPSIFVDAMLAFIFYKLSVVSSELHRSHKSNSLITRLKFGTILIMVWKDIKKNYVLLDVIRMPVLLLYICAFLFDVAGVKKYGRQGLVYFVNLLKTRGGLQEIYRIMWLPGYVSPYDDSKN</sequence>
<proteinExistence type="predicted"/>
<dbReference type="Gramene" id="AET5Gv20639100.1">
    <property type="protein sequence ID" value="AET5Gv20639100.1"/>
    <property type="gene ID" value="AET5Gv20639100"/>
</dbReference>
<reference evidence="2" key="1">
    <citation type="journal article" date="2014" name="Science">
        <title>Ancient hybridizations among the ancestral genomes of bread wheat.</title>
        <authorList>
            <consortium name="International Wheat Genome Sequencing Consortium,"/>
            <person name="Marcussen T."/>
            <person name="Sandve S.R."/>
            <person name="Heier L."/>
            <person name="Spannagl M."/>
            <person name="Pfeifer M."/>
            <person name="Jakobsen K.S."/>
            <person name="Wulff B.B."/>
            <person name="Steuernagel B."/>
            <person name="Mayer K.F."/>
            <person name="Olsen O.A."/>
        </authorList>
    </citation>
    <scope>NUCLEOTIDE SEQUENCE [LARGE SCALE GENOMIC DNA]</scope>
    <source>
        <strain evidence="2">cv. AL8/78</strain>
    </source>
</reference>
<reference evidence="1" key="3">
    <citation type="journal article" date="2017" name="Nature">
        <title>Genome sequence of the progenitor of the wheat D genome Aegilops tauschii.</title>
        <authorList>
            <person name="Luo M.C."/>
            <person name="Gu Y.Q."/>
            <person name="Puiu D."/>
            <person name="Wang H."/>
            <person name="Twardziok S.O."/>
            <person name="Deal K.R."/>
            <person name="Huo N."/>
            <person name="Zhu T."/>
            <person name="Wang L."/>
            <person name="Wang Y."/>
            <person name="McGuire P.E."/>
            <person name="Liu S."/>
            <person name="Long H."/>
            <person name="Ramasamy R.K."/>
            <person name="Rodriguez J.C."/>
            <person name="Van S.L."/>
            <person name="Yuan L."/>
            <person name="Wang Z."/>
            <person name="Xia Z."/>
            <person name="Xiao L."/>
            <person name="Anderson O.D."/>
            <person name="Ouyang S."/>
            <person name="Liang Y."/>
            <person name="Zimin A.V."/>
            <person name="Pertea G."/>
            <person name="Qi P."/>
            <person name="Bennetzen J.L."/>
            <person name="Dai X."/>
            <person name="Dawson M.W."/>
            <person name="Muller H.G."/>
            <person name="Kugler K."/>
            <person name="Rivarola-Duarte L."/>
            <person name="Spannagl M."/>
            <person name="Mayer K.F.X."/>
            <person name="Lu F.H."/>
            <person name="Bevan M.W."/>
            <person name="Leroy P."/>
            <person name="Li P."/>
            <person name="You F.M."/>
            <person name="Sun Q."/>
            <person name="Liu Z."/>
            <person name="Lyons E."/>
            <person name="Wicker T."/>
            <person name="Salzberg S.L."/>
            <person name="Devos K.M."/>
            <person name="Dvorak J."/>
        </authorList>
    </citation>
    <scope>NUCLEOTIDE SEQUENCE [LARGE SCALE GENOMIC DNA]</scope>
    <source>
        <strain evidence="1">cv. AL8/78</strain>
    </source>
</reference>
<accession>A0A453L6C9</accession>
<keyword evidence="2" id="KW-1185">Reference proteome</keyword>
<evidence type="ECO:0000313" key="2">
    <source>
        <dbReference type="Proteomes" id="UP000015105"/>
    </source>
</evidence>
<name>A0A453L6C9_AEGTS</name>
<dbReference type="AlphaFoldDB" id="A0A453L6C9"/>
<organism evidence="1 2">
    <name type="scientific">Aegilops tauschii subsp. strangulata</name>
    <name type="common">Goatgrass</name>
    <dbReference type="NCBI Taxonomy" id="200361"/>
    <lineage>
        <taxon>Eukaryota</taxon>
        <taxon>Viridiplantae</taxon>
        <taxon>Streptophyta</taxon>
        <taxon>Embryophyta</taxon>
        <taxon>Tracheophyta</taxon>
        <taxon>Spermatophyta</taxon>
        <taxon>Magnoliopsida</taxon>
        <taxon>Liliopsida</taxon>
        <taxon>Poales</taxon>
        <taxon>Poaceae</taxon>
        <taxon>BOP clade</taxon>
        <taxon>Pooideae</taxon>
        <taxon>Triticodae</taxon>
        <taxon>Triticeae</taxon>
        <taxon>Triticinae</taxon>
        <taxon>Aegilops</taxon>
    </lineage>
</organism>